<dbReference type="AlphaFoldDB" id="A0A8R2D397"/>
<dbReference type="PANTHER" id="PTHR21879">
    <property type="entry name" value="FI03362P-RELATED-RELATED"/>
    <property type="match status" value="1"/>
</dbReference>
<organism evidence="4 5">
    <name type="scientific">Acyrthosiphon pisum</name>
    <name type="common">Pea aphid</name>
    <dbReference type="NCBI Taxonomy" id="7029"/>
    <lineage>
        <taxon>Eukaryota</taxon>
        <taxon>Metazoa</taxon>
        <taxon>Ecdysozoa</taxon>
        <taxon>Arthropoda</taxon>
        <taxon>Hexapoda</taxon>
        <taxon>Insecta</taxon>
        <taxon>Pterygota</taxon>
        <taxon>Neoptera</taxon>
        <taxon>Paraneoptera</taxon>
        <taxon>Hemiptera</taxon>
        <taxon>Sternorrhyncha</taxon>
        <taxon>Aphidomorpha</taxon>
        <taxon>Aphidoidea</taxon>
        <taxon>Aphididae</taxon>
        <taxon>Macrosiphini</taxon>
        <taxon>Acyrthosiphon</taxon>
    </lineage>
</organism>
<keyword evidence="2" id="KW-0812">Transmembrane</keyword>
<dbReference type="KEGG" id="api:107883561"/>
<sequence length="287" mass="30573">MSPSRWFNNSLVVFKPSSLSSSLLLLSLSLQLHQLLATTATRYNAGGLAAALHDEGERCSRSADLWPCLTKGGAKVVAAMAAYPGEIPLMGQYLAVVPDGRARSVGDFRDERRTAVNKNGTSSSSPWPSTSVYSKIAEFMEKRSLRLSVPMDAVAWLIGVTTSAPVAREEGRKKDKGAGVLMLGGMMMITTLMSTAFGALALMAAKGLLTSILALMLSAMAVSKKSGGHGHARTTYEVINNPGPHQAYQHVSDYKLENGAAVVSDINAGQYSAAQTEPIQYGNQQYD</sequence>
<keyword evidence="3" id="KW-0732">Signal</keyword>
<evidence type="ECO:0000256" key="3">
    <source>
        <dbReference type="SAM" id="SignalP"/>
    </source>
</evidence>
<feature type="chain" id="PRO_5035863318" evidence="3">
    <location>
        <begin position="38"/>
        <end position="287"/>
    </location>
</feature>
<keyword evidence="2" id="KW-0472">Membrane</keyword>
<keyword evidence="5" id="KW-1185">Reference proteome</keyword>
<feature type="region of interest" description="Disordered" evidence="1">
    <location>
        <begin position="108"/>
        <end position="128"/>
    </location>
</feature>
<dbReference type="RefSeq" id="XP_016659267.1">
    <property type="nucleotide sequence ID" value="XM_016803778.1"/>
</dbReference>
<reference evidence="5" key="1">
    <citation type="submission" date="2010-06" db="EMBL/GenBank/DDBJ databases">
        <authorList>
            <person name="Jiang H."/>
            <person name="Abraham K."/>
            <person name="Ali S."/>
            <person name="Alsbrooks S.L."/>
            <person name="Anim B.N."/>
            <person name="Anosike U.S."/>
            <person name="Attaway T."/>
            <person name="Bandaranaike D.P."/>
            <person name="Battles P.K."/>
            <person name="Bell S.N."/>
            <person name="Bell A.V."/>
            <person name="Beltran B."/>
            <person name="Bickham C."/>
            <person name="Bustamante Y."/>
            <person name="Caleb T."/>
            <person name="Canada A."/>
            <person name="Cardenas V."/>
            <person name="Carter K."/>
            <person name="Chacko J."/>
            <person name="Chandrabose M.N."/>
            <person name="Chavez D."/>
            <person name="Chavez A."/>
            <person name="Chen L."/>
            <person name="Chu H.-S."/>
            <person name="Claassen K.J."/>
            <person name="Cockrell R."/>
            <person name="Collins M."/>
            <person name="Cooper J.A."/>
            <person name="Cree A."/>
            <person name="Curry S.M."/>
            <person name="Da Y."/>
            <person name="Dao M.D."/>
            <person name="Das B."/>
            <person name="Davila M.-L."/>
            <person name="Davy-Carroll L."/>
            <person name="Denson S."/>
            <person name="Dinh H."/>
            <person name="Ebong V.E."/>
            <person name="Edwards J.R."/>
            <person name="Egan A."/>
            <person name="El-Daye J."/>
            <person name="Escobedo L."/>
            <person name="Fernandez S."/>
            <person name="Fernando P.R."/>
            <person name="Flagg N."/>
            <person name="Forbes L.D."/>
            <person name="Fowler R.G."/>
            <person name="Fu Q."/>
            <person name="Gabisi R.A."/>
            <person name="Ganer J."/>
            <person name="Garbino Pronczuk A."/>
            <person name="Garcia R.M."/>
            <person name="Garner T."/>
            <person name="Garrett T.E."/>
            <person name="Gonzalez D.A."/>
            <person name="Hamid H."/>
            <person name="Hawkins E.S."/>
            <person name="Hirani K."/>
            <person name="Hogues M.E."/>
            <person name="Hollins B."/>
            <person name="Hsiao C.-H."/>
            <person name="Jabil R."/>
            <person name="James M.L."/>
            <person name="Jhangiani S.N."/>
            <person name="Johnson B."/>
            <person name="Johnson Q."/>
            <person name="Joshi V."/>
            <person name="Kalu J.B."/>
            <person name="Kam C."/>
            <person name="Kashfia A."/>
            <person name="Keebler J."/>
            <person name="Kisamo H."/>
            <person name="Kovar C.L."/>
            <person name="Lago L.A."/>
            <person name="Lai C.-Y."/>
            <person name="Laidlaw J."/>
            <person name="Lara F."/>
            <person name="Le T.-K."/>
            <person name="Lee S.L."/>
            <person name="Legall F.H."/>
            <person name="Lemon S.J."/>
            <person name="Lewis L.R."/>
            <person name="Li B."/>
            <person name="Liu Y."/>
            <person name="Liu Y.-S."/>
            <person name="Lopez J."/>
            <person name="Lozado R.J."/>
            <person name="Lu J."/>
            <person name="Madu R.C."/>
            <person name="Maheshwari M."/>
            <person name="Maheshwari R."/>
            <person name="Malloy K."/>
            <person name="Martinez E."/>
            <person name="Mathew T."/>
            <person name="Mercado I.C."/>
            <person name="Mercado C."/>
            <person name="Meyer B."/>
            <person name="Montgomery K."/>
            <person name="Morgan M.B."/>
            <person name="Munidasa M."/>
            <person name="Nazareth L.V."/>
            <person name="Nelson J."/>
            <person name="Ng B.M."/>
            <person name="Nguyen N.B."/>
            <person name="Nguyen P.Q."/>
            <person name="Nguyen T."/>
            <person name="Obregon M."/>
            <person name="Okwuonu G.O."/>
            <person name="Onwere C.G."/>
            <person name="Orozco G."/>
            <person name="Parra A."/>
            <person name="Patel S."/>
            <person name="Patil S."/>
            <person name="Perez A."/>
            <person name="Perez Y."/>
            <person name="Pham C."/>
            <person name="Primus E.L."/>
            <person name="Pu L.-L."/>
            <person name="Puazo M."/>
            <person name="Qin X."/>
            <person name="Quiroz J.B."/>
            <person name="Reese J."/>
            <person name="Richards S."/>
            <person name="Rives C.M."/>
            <person name="Robberts R."/>
            <person name="Ruiz S.J."/>
            <person name="Ruiz M.J."/>
            <person name="Santibanez J."/>
            <person name="Schneider B.W."/>
            <person name="Sisson I."/>
            <person name="Smith M."/>
            <person name="Sodergren E."/>
            <person name="Song X.-Z."/>
            <person name="Song B.B."/>
            <person name="Summersgill H."/>
            <person name="Thelus R."/>
            <person name="Thornton R.D."/>
            <person name="Trejos Z.Y."/>
            <person name="Usmani K."/>
            <person name="Vattathil S."/>
            <person name="Villasana D."/>
            <person name="Walker D.L."/>
            <person name="Wang S."/>
            <person name="Wang K."/>
            <person name="White C.S."/>
            <person name="Williams A.C."/>
            <person name="Williamson J."/>
            <person name="Wilson K."/>
            <person name="Woghiren I.O."/>
            <person name="Woodworth J.R."/>
            <person name="Worley K.C."/>
            <person name="Wright R.A."/>
            <person name="Wu W."/>
            <person name="Young L."/>
            <person name="Zhang L."/>
            <person name="Zhang J."/>
            <person name="Zhu Y."/>
            <person name="Muzny D.M."/>
            <person name="Weinstock G."/>
            <person name="Gibbs R.A."/>
        </authorList>
    </citation>
    <scope>NUCLEOTIDE SEQUENCE [LARGE SCALE GENOMIC DNA]</scope>
    <source>
        <strain evidence="5">LSR1</strain>
    </source>
</reference>
<feature type="transmembrane region" description="Helical" evidence="2">
    <location>
        <begin position="179"/>
        <end position="201"/>
    </location>
</feature>
<dbReference type="GeneID" id="107883561"/>
<dbReference type="EnsemblMetazoa" id="XM_016803778.2">
    <property type="protein sequence ID" value="XP_016659267.1"/>
    <property type="gene ID" value="LOC107883561"/>
</dbReference>
<evidence type="ECO:0000256" key="1">
    <source>
        <dbReference type="SAM" id="MobiDB-lite"/>
    </source>
</evidence>
<name>A0A8R2D397_ACYPI</name>
<reference evidence="4" key="2">
    <citation type="submission" date="2022-06" db="UniProtKB">
        <authorList>
            <consortium name="EnsemblMetazoa"/>
        </authorList>
    </citation>
    <scope>IDENTIFICATION</scope>
</reference>
<evidence type="ECO:0000313" key="4">
    <source>
        <dbReference type="EnsemblMetazoa" id="XP_016659267.1"/>
    </source>
</evidence>
<keyword evidence="2" id="KW-1133">Transmembrane helix</keyword>
<accession>A0A8R2D397</accession>
<protein>
    <submittedName>
        <fullName evidence="4">Uncharacterized protein</fullName>
    </submittedName>
</protein>
<dbReference type="OrthoDB" id="6626307at2759"/>
<evidence type="ECO:0000256" key="2">
    <source>
        <dbReference type="SAM" id="Phobius"/>
    </source>
</evidence>
<dbReference type="Proteomes" id="UP000007819">
    <property type="component" value="Chromosome A2"/>
</dbReference>
<dbReference type="GO" id="GO:0016020">
    <property type="term" value="C:membrane"/>
    <property type="evidence" value="ECO:0007669"/>
    <property type="project" value="TreeGrafter"/>
</dbReference>
<proteinExistence type="predicted"/>
<evidence type="ECO:0000313" key="5">
    <source>
        <dbReference type="Proteomes" id="UP000007819"/>
    </source>
</evidence>
<dbReference type="Pfam" id="PF07898">
    <property type="entry name" value="DUF1676"/>
    <property type="match status" value="1"/>
</dbReference>
<feature type="signal peptide" evidence="3">
    <location>
        <begin position="1"/>
        <end position="37"/>
    </location>
</feature>
<dbReference type="InterPro" id="IPR012464">
    <property type="entry name" value="DUF1676"/>
</dbReference>